<keyword evidence="7" id="KW-0808">Transferase</keyword>
<evidence type="ECO:0000256" key="14">
    <source>
        <dbReference type="ARBA" id="ARBA00023137"/>
    </source>
</evidence>
<keyword evidence="10 21" id="KW-0418">Kinase</keyword>
<evidence type="ECO:0000256" key="11">
    <source>
        <dbReference type="ARBA" id="ARBA00022840"/>
    </source>
</evidence>
<keyword evidence="8 17" id="KW-0812">Transmembrane</keyword>
<gene>
    <name evidence="21" type="ORF">GCM10007390_05580</name>
</gene>
<sequence length="812" mass="92570">MRQETDSALFEQLLGNSESINFRKLLQVFKSRWWWILIALLLAGALCFLYLKFVTPQYIGTVTLKYLDKQSEFDGLTGSKPMFIFGTSSPDYLTEKFNVRSPEVVRSTLERMNNPFTFYRVKDLRQIDVYPARPLVLEVLSYDPAKYQHGTFFLDEDLTLRYQTEESVTRPLQLVRGAIVTLPGLVFRISEIVTAAGYKFEFKYNDPARLVNAFVWRIDMEETEEQMPVMDLTFRHHNEAYTEHFLVNLVEAYRDFDLRQKQKSSDLTIGFINKQVGIYSGYLKESARELELFKQKNQLLDVSTSALEITSKVRELEQRKNELEIQRSYIDMLEANMGRTFETVNYLSVGLDGTSDGVLIGLLQNFNDLITQRKQLLQKYSPNSAAVKNLDEQLVKYRSQILDNIRLQNQKNERTLKILNDNLSALKGRFSRIPALEKNFIYLQSDFEVNKNIYSLLLNKEIESSIVKAGMLPSFTVITQLDTDKVSPIAWRIILLFMFAGLALGIGSVLLARSINSTFTDIGKVAQHPGVSLLGLIHHFSEKVTNTPQDLTSFLNDRTVFTESLSAIRTRLSFAKSALDAKTDDGGQLILVTSERAGEGKSFVTVNLALSFTKIGKKVIVVGADLRKSRIHLFFDAGQTYGLSDFLQDPEEIDRAVYASTIENLDYIPAGFAPFNPAELLQKPAMQELLRYCRKNYDYVLLDTAPVGLVADNVPLLPQSDFVIFIVRWLYSNQESYHLAGQLADEYELKDVKVVINDFYPDNLHSSLSSGSGYYGSGSGSYQYGYAYQNDGYLTDSRTGWRKNLRKVFGRN</sequence>
<organism evidence="21 22">
    <name type="scientific">Persicitalea jodogahamensis</name>
    <dbReference type="NCBI Taxonomy" id="402147"/>
    <lineage>
        <taxon>Bacteria</taxon>
        <taxon>Pseudomonadati</taxon>
        <taxon>Bacteroidota</taxon>
        <taxon>Cytophagia</taxon>
        <taxon>Cytophagales</taxon>
        <taxon>Spirosomataceae</taxon>
        <taxon>Persicitalea</taxon>
    </lineage>
</organism>
<evidence type="ECO:0000256" key="4">
    <source>
        <dbReference type="ARBA" id="ARBA00011903"/>
    </source>
</evidence>
<keyword evidence="9" id="KW-0547">Nucleotide-binding</keyword>
<dbReference type="CDD" id="cd05387">
    <property type="entry name" value="BY-kinase"/>
    <property type="match status" value="1"/>
</dbReference>
<comment type="similarity">
    <text evidence="3">Belongs to the etk/wzc family.</text>
</comment>
<dbReference type="InterPro" id="IPR032807">
    <property type="entry name" value="GNVR"/>
</dbReference>
<name>A0A8J3G8H9_9BACT</name>
<dbReference type="InterPro" id="IPR027417">
    <property type="entry name" value="P-loop_NTPase"/>
</dbReference>
<dbReference type="GO" id="GO:0005886">
    <property type="term" value="C:plasma membrane"/>
    <property type="evidence" value="ECO:0007669"/>
    <property type="project" value="UniProtKB-SubCell"/>
</dbReference>
<dbReference type="InterPro" id="IPR025669">
    <property type="entry name" value="AAA_dom"/>
</dbReference>
<evidence type="ECO:0000256" key="17">
    <source>
        <dbReference type="SAM" id="Phobius"/>
    </source>
</evidence>
<keyword evidence="13 17" id="KW-0472">Membrane</keyword>
<evidence type="ECO:0000256" key="3">
    <source>
        <dbReference type="ARBA" id="ARBA00008883"/>
    </source>
</evidence>
<evidence type="ECO:0000259" key="19">
    <source>
        <dbReference type="Pfam" id="PF13614"/>
    </source>
</evidence>
<protein>
    <recommendedName>
        <fullName evidence="4">non-specific protein-tyrosine kinase</fullName>
        <ecNumber evidence="4">2.7.10.2</ecNumber>
    </recommendedName>
</protein>
<dbReference type="GO" id="GO:0004715">
    <property type="term" value="F:non-membrane spanning protein tyrosine kinase activity"/>
    <property type="evidence" value="ECO:0007669"/>
    <property type="project" value="UniProtKB-EC"/>
</dbReference>
<dbReference type="PANTHER" id="PTHR32309:SF13">
    <property type="entry name" value="FERRIC ENTEROBACTIN TRANSPORT PROTEIN FEPE"/>
    <property type="match status" value="1"/>
</dbReference>
<evidence type="ECO:0000256" key="9">
    <source>
        <dbReference type="ARBA" id="ARBA00022741"/>
    </source>
</evidence>
<dbReference type="InterPro" id="IPR005702">
    <property type="entry name" value="Wzc-like_C"/>
</dbReference>
<accession>A0A8J3G8H9</accession>
<proteinExistence type="inferred from homology"/>
<dbReference type="Pfam" id="PF13807">
    <property type="entry name" value="GNVR"/>
    <property type="match status" value="1"/>
</dbReference>
<comment type="catalytic activity">
    <reaction evidence="15">
        <text>L-tyrosyl-[protein] + ATP = O-phospho-L-tyrosyl-[protein] + ADP + H(+)</text>
        <dbReference type="Rhea" id="RHEA:10596"/>
        <dbReference type="Rhea" id="RHEA-COMP:10136"/>
        <dbReference type="Rhea" id="RHEA-COMP:20101"/>
        <dbReference type="ChEBI" id="CHEBI:15378"/>
        <dbReference type="ChEBI" id="CHEBI:30616"/>
        <dbReference type="ChEBI" id="CHEBI:46858"/>
        <dbReference type="ChEBI" id="CHEBI:61978"/>
        <dbReference type="ChEBI" id="CHEBI:456216"/>
        <dbReference type="EC" id="2.7.10.2"/>
    </reaction>
</comment>
<dbReference type="InterPro" id="IPR003856">
    <property type="entry name" value="LPS_length_determ_N"/>
</dbReference>
<evidence type="ECO:0000256" key="13">
    <source>
        <dbReference type="ARBA" id="ARBA00023136"/>
    </source>
</evidence>
<dbReference type="Gene3D" id="3.40.50.300">
    <property type="entry name" value="P-loop containing nucleotide triphosphate hydrolases"/>
    <property type="match status" value="1"/>
</dbReference>
<evidence type="ECO:0000259" key="20">
    <source>
        <dbReference type="Pfam" id="PF13807"/>
    </source>
</evidence>
<keyword evidence="5" id="KW-1003">Cell membrane</keyword>
<reference evidence="21 22" key="1">
    <citation type="journal article" date="2014" name="Int. J. Syst. Evol. Microbiol.">
        <title>Complete genome sequence of Corynebacterium casei LMG S-19264T (=DSM 44701T), isolated from a smear-ripened cheese.</title>
        <authorList>
            <consortium name="US DOE Joint Genome Institute (JGI-PGF)"/>
            <person name="Walter F."/>
            <person name="Albersmeier A."/>
            <person name="Kalinowski J."/>
            <person name="Ruckert C."/>
        </authorList>
    </citation>
    <scope>NUCLEOTIDE SEQUENCE [LARGE SCALE GENOMIC DNA]</scope>
    <source>
        <strain evidence="21 22">KCTC 12866</strain>
    </source>
</reference>
<feature type="domain" description="AAA" evidence="19">
    <location>
        <begin position="588"/>
        <end position="728"/>
    </location>
</feature>
<evidence type="ECO:0000256" key="12">
    <source>
        <dbReference type="ARBA" id="ARBA00022989"/>
    </source>
</evidence>
<evidence type="ECO:0000313" key="22">
    <source>
        <dbReference type="Proteomes" id="UP000598271"/>
    </source>
</evidence>
<dbReference type="EMBL" id="BMXF01000001">
    <property type="protein sequence ID" value="GHB55260.1"/>
    <property type="molecule type" value="Genomic_DNA"/>
</dbReference>
<evidence type="ECO:0000256" key="10">
    <source>
        <dbReference type="ARBA" id="ARBA00022777"/>
    </source>
</evidence>
<keyword evidence="22" id="KW-1185">Reference proteome</keyword>
<evidence type="ECO:0000256" key="8">
    <source>
        <dbReference type="ARBA" id="ARBA00022692"/>
    </source>
</evidence>
<evidence type="ECO:0000259" key="18">
    <source>
        <dbReference type="Pfam" id="PF02706"/>
    </source>
</evidence>
<evidence type="ECO:0000256" key="5">
    <source>
        <dbReference type="ARBA" id="ARBA00022475"/>
    </source>
</evidence>
<feature type="transmembrane region" description="Helical" evidence="17">
    <location>
        <begin position="489"/>
        <end position="512"/>
    </location>
</feature>
<dbReference type="InterPro" id="IPR050445">
    <property type="entry name" value="Bact_polysacc_biosynth/exp"/>
</dbReference>
<dbReference type="Pfam" id="PF13614">
    <property type="entry name" value="AAA_31"/>
    <property type="match status" value="1"/>
</dbReference>
<dbReference type="Proteomes" id="UP000598271">
    <property type="component" value="Unassembled WGS sequence"/>
</dbReference>
<evidence type="ECO:0000256" key="2">
    <source>
        <dbReference type="ARBA" id="ARBA00007316"/>
    </source>
</evidence>
<keyword evidence="14" id="KW-0829">Tyrosine-protein kinase</keyword>
<dbReference type="GO" id="GO:0005524">
    <property type="term" value="F:ATP binding"/>
    <property type="evidence" value="ECO:0007669"/>
    <property type="project" value="UniProtKB-KW"/>
</dbReference>
<comment type="subcellular location">
    <subcellularLocation>
        <location evidence="1">Cell inner membrane</location>
        <topology evidence="1">Multi-pass membrane protein</topology>
    </subcellularLocation>
</comment>
<keyword evidence="6" id="KW-0997">Cell inner membrane</keyword>
<feature type="domain" description="Polysaccharide chain length determinant N-terminal" evidence="18">
    <location>
        <begin position="18"/>
        <end position="79"/>
    </location>
</feature>
<dbReference type="PANTHER" id="PTHR32309">
    <property type="entry name" value="TYROSINE-PROTEIN KINASE"/>
    <property type="match status" value="1"/>
</dbReference>
<comment type="caution">
    <text evidence="21">The sequence shown here is derived from an EMBL/GenBank/DDBJ whole genome shotgun (WGS) entry which is preliminary data.</text>
</comment>
<evidence type="ECO:0000256" key="1">
    <source>
        <dbReference type="ARBA" id="ARBA00004429"/>
    </source>
</evidence>
<dbReference type="NCBIfam" id="TIGR01007">
    <property type="entry name" value="eps_fam"/>
    <property type="match status" value="1"/>
</dbReference>
<feature type="transmembrane region" description="Helical" evidence="17">
    <location>
        <begin position="33"/>
        <end position="51"/>
    </location>
</feature>
<dbReference type="AlphaFoldDB" id="A0A8J3G8H9"/>
<evidence type="ECO:0000256" key="16">
    <source>
        <dbReference type="SAM" id="Coils"/>
    </source>
</evidence>
<feature type="coiled-coil region" evidence="16">
    <location>
        <begin position="402"/>
        <end position="429"/>
    </location>
</feature>
<keyword evidence="16" id="KW-0175">Coiled coil</keyword>
<evidence type="ECO:0000256" key="6">
    <source>
        <dbReference type="ARBA" id="ARBA00022519"/>
    </source>
</evidence>
<dbReference type="SUPFAM" id="SSF52540">
    <property type="entry name" value="P-loop containing nucleoside triphosphate hydrolases"/>
    <property type="match status" value="1"/>
</dbReference>
<keyword evidence="11" id="KW-0067">ATP-binding</keyword>
<evidence type="ECO:0000256" key="15">
    <source>
        <dbReference type="ARBA" id="ARBA00051245"/>
    </source>
</evidence>
<feature type="domain" description="Tyrosine-protein kinase G-rich" evidence="20">
    <location>
        <begin position="436"/>
        <end position="511"/>
    </location>
</feature>
<keyword evidence="12 17" id="KW-1133">Transmembrane helix</keyword>
<dbReference type="Pfam" id="PF02706">
    <property type="entry name" value="Wzz"/>
    <property type="match status" value="1"/>
</dbReference>
<dbReference type="RefSeq" id="WP_189562826.1">
    <property type="nucleotide sequence ID" value="NZ_BMXF01000001.1"/>
</dbReference>
<dbReference type="EC" id="2.7.10.2" evidence="4"/>
<evidence type="ECO:0000256" key="7">
    <source>
        <dbReference type="ARBA" id="ARBA00022679"/>
    </source>
</evidence>
<comment type="similarity">
    <text evidence="2">Belongs to the CpsD/CapB family.</text>
</comment>
<evidence type="ECO:0000313" key="21">
    <source>
        <dbReference type="EMBL" id="GHB55260.1"/>
    </source>
</evidence>